<accession>A0ABR2FWL0</accession>
<reference evidence="1 2" key="1">
    <citation type="journal article" date="2024" name="G3 (Bethesda)">
        <title>Genome assembly of Hibiscus sabdariffa L. provides insights into metabolisms of medicinal natural products.</title>
        <authorList>
            <person name="Kim T."/>
        </authorList>
    </citation>
    <scope>NUCLEOTIDE SEQUENCE [LARGE SCALE GENOMIC DNA]</scope>
    <source>
        <strain evidence="1">TK-2024</strain>
        <tissue evidence="1">Old leaves</tissue>
    </source>
</reference>
<evidence type="ECO:0000313" key="1">
    <source>
        <dbReference type="EMBL" id="KAK8588507.1"/>
    </source>
</evidence>
<gene>
    <name evidence="1" type="ORF">V6N12_022943</name>
</gene>
<dbReference type="EMBL" id="JBBPBM010000004">
    <property type="protein sequence ID" value="KAK8588507.1"/>
    <property type="molecule type" value="Genomic_DNA"/>
</dbReference>
<sequence>MVSSSINAYFKCKVAYQQQQQSAVIVRGRLKDFALQPSVVVQSRGKVAYKCSSHLVARLVGMPYFPVMSPVITMGTNPK</sequence>
<name>A0ABR2FWL0_9ROSI</name>
<organism evidence="1 2">
    <name type="scientific">Hibiscus sabdariffa</name>
    <name type="common">roselle</name>
    <dbReference type="NCBI Taxonomy" id="183260"/>
    <lineage>
        <taxon>Eukaryota</taxon>
        <taxon>Viridiplantae</taxon>
        <taxon>Streptophyta</taxon>
        <taxon>Embryophyta</taxon>
        <taxon>Tracheophyta</taxon>
        <taxon>Spermatophyta</taxon>
        <taxon>Magnoliopsida</taxon>
        <taxon>eudicotyledons</taxon>
        <taxon>Gunneridae</taxon>
        <taxon>Pentapetalae</taxon>
        <taxon>rosids</taxon>
        <taxon>malvids</taxon>
        <taxon>Malvales</taxon>
        <taxon>Malvaceae</taxon>
        <taxon>Malvoideae</taxon>
        <taxon>Hibiscus</taxon>
    </lineage>
</organism>
<proteinExistence type="predicted"/>
<protein>
    <submittedName>
        <fullName evidence="1">Uncharacterized protein</fullName>
    </submittedName>
</protein>
<evidence type="ECO:0000313" key="2">
    <source>
        <dbReference type="Proteomes" id="UP001472677"/>
    </source>
</evidence>
<dbReference type="Proteomes" id="UP001472677">
    <property type="component" value="Unassembled WGS sequence"/>
</dbReference>
<comment type="caution">
    <text evidence="1">The sequence shown here is derived from an EMBL/GenBank/DDBJ whole genome shotgun (WGS) entry which is preliminary data.</text>
</comment>
<keyword evidence="2" id="KW-1185">Reference proteome</keyword>